<dbReference type="InterPro" id="IPR050129">
    <property type="entry name" value="Zn_alcohol_dh"/>
</dbReference>
<comment type="cofactor">
    <cofactor evidence="1 5">
        <name>Zn(2+)</name>
        <dbReference type="ChEBI" id="CHEBI:29105"/>
    </cofactor>
</comment>
<dbReference type="Proteomes" id="UP001066327">
    <property type="component" value="Unassembled WGS sequence"/>
</dbReference>
<dbReference type="Proteomes" id="UP001231166">
    <property type="component" value="Chromosome"/>
</dbReference>
<dbReference type="PROSITE" id="PS00059">
    <property type="entry name" value="ADH_ZINC"/>
    <property type="match status" value="1"/>
</dbReference>
<keyword evidence="3 5" id="KW-0862">Zinc</keyword>
<dbReference type="InterPro" id="IPR013154">
    <property type="entry name" value="ADH-like_N"/>
</dbReference>
<dbReference type="PANTHER" id="PTHR43401:SF5">
    <property type="entry name" value="ALCOHOL DEHYDROGENASE-RELATED"/>
    <property type="match status" value="1"/>
</dbReference>
<evidence type="ECO:0000256" key="5">
    <source>
        <dbReference type="RuleBase" id="RU361277"/>
    </source>
</evidence>
<feature type="domain" description="Enoyl reductase (ER)" evidence="6">
    <location>
        <begin position="8"/>
        <end position="335"/>
    </location>
</feature>
<evidence type="ECO:0000313" key="9">
    <source>
        <dbReference type="Proteomes" id="UP001066327"/>
    </source>
</evidence>
<keyword evidence="2 5" id="KW-0479">Metal-binding</keyword>
<gene>
    <name evidence="7" type="ORF">O4328_41030</name>
    <name evidence="8" type="ORF">Q5707_20405</name>
</gene>
<name>A0AAX3Y4X9_RHOOP</name>
<dbReference type="Pfam" id="PF08240">
    <property type="entry name" value="ADH_N"/>
    <property type="match status" value="1"/>
</dbReference>
<comment type="similarity">
    <text evidence="5">Belongs to the zinc-containing alcohol dehydrogenase family.</text>
</comment>
<dbReference type="InterPro" id="IPR002328">
    <property type="entry name" value="ADH_Zn_CS"/>
</dbReference>
<reference evidence="7" key="1">
    <citation type="submission" date="2022-12" db="EMBL/GenBank/DDBJ databases">
        <authorList>
            <person name="Krivoruchko A.V."/>
            <person name="Elkin A."/>
        </authorList>
    </citation>
    <scope>NUCLEOTIDE SEQUENCE</scope>
    <source>
        <strain evidence="7">IEGM 249</strain>
    </source>
</reference>
<dbReference type="SUPFAM" id="SSF50129">
    <property type="entry name" value="GroES-like"/>
    <property type="match status" value="1"/>
</dbReference>
<reference evidence="8" key="2">
    <citation type="submission" date="2023-07" db="EMBL/GenBank/DDBJ databases">
        <title>Genomic analysis of Rhodococcus opacus VOC-14 with glycol ethers degradation activity.</title>
        <authorList>
            <person name="Narkevich D.A."/>
            <person name="Hlushen A.M."/>
            <person name="Akhremchuk A.E."/>
            <person name="Sikolenko M.A."/>
            <person name="Valentovich L.N."/>
        </authorList>
    </citation>
    <scope>NUCLEOTIDE SEQUENCE</scope>
    <source>
        <strain evidence="8">VOC-14</strain>
    </source>
</reference>
<accession>A0AAX3Y4X9</accession>
<dbReference type="GO" id="GO:0016491">
    <property type="term" value="F:oxidoreductase activity"/>
    <property type="evidence" value="ECO:0007669"/>
    <property type="project" value="UniProtKB-KW"/>
</dbReference>
<organism evidence="8 10">
    <name type="scientific">Rhodococcus opacus</name>
    <name type="common">Nocardia opaca</name>
    <dbReference type="NCBI Taxonomy" id="37919"/>
    <lineage>
        <taxon>Bacteria</taxon>
        <taxon>Bacillati</taxon>
        <taxon>Actinomycetota</taxon>
        <taxon>Actinomycetes</taxon>
        <taxon>Mycobacteriales</taxon>
        <taxon>Nocardiaceae</taxon>
        <taxon>Rhodococcus</taxon>
    </lineage>
</organism>
<evidence type="ECO:0000259" key="6">
    <source>
        <dbReference type="SMART" id="SM00829"/>
    </source>
</evidence>
<protein>
    <submittedName>
        <fullName evidence="8">Zinc-binding dehydrogenase</fullName>
    </submittedName>
</protein>
<keyword evidence="4" id="KW-0560">Oxidoreductase</keyword>
<evidence type="ECO:0000313" key="7">
    <source>
        <dbReference type="EMBL" id="MCZ4589945.1"/>
    </source>
</evidence>
<dbReference type="InterPro" id="IPR020843">
    <property type="entry name" value="ER"/>
</dbReference>
<dbReference type="SMART" id="SM00829">
    <property type="entry name" value="PKS_ER"/>
    <property type="match status" value="1"/>
</dbReference>
<evidence type="ECO:0000256" key="2">
    <source>
        <dbReference type="ARBA" id="ARBA00022723"/>
    </source>
</evidence>
<evidence type="ECO:0000256" key="1">
    <source>
        <dbReference type="ARBA" id="ARBA00001947"/>
    </source>
</evidence>
<dbReference type="PANTHER" id="PTHR43401">
    <property type="entry name" value="L-THREONINE 3-DEHYDROGENASE"/>
    <property type="match status" value="1"/>
</dbReference>
<evidence type="ECO:0000256" key="4">
    <source>
        <dbReference type="ARBA" id="ARBA00023002"/>
    </source>
</evidence>
<dbReference type="GO" id="GO:0008270">
    <property type="term" value="F:zinc ion binding"/>
    <property type="evidence" value="ECO:0007669"/>
    <property type="project" value="InterPro"/>
</dbReference>
<dbReference type="Gene3D" id="3.90.180.10">
    <property type="entry name" value="Medium-chain alcohol dehydrogenases, catalytic domain"/>
    <property type="match status" value="1"/>
</dbReference>
<dbReference type="AlphaFoldDB" id="A0AAX3Y4X9"/>
<dbReference type="EMBL" id="CP130953">
    <property type="protein sequence ID" value="WLF44342.1"/>
    <property type="molecule type" value="Genomic_DNA"/>
</dbReference>
<proteinExistence type="inferred from homology"/>
<sequence>MQGLVFTGHKEVELRDFTKPTPGPGEVVIAVKASGLCGSDLHQYRASDPSGCIVGHEPCGTIDSIGPGVDPRVAAVGDRVTIHHYAGCTVCDQCRAGWFQLCRRTTIRYGADANGSHAQYMLAPAVTVVKIDDSLSYEAGAAIGCGTGTAWGAIQRLGNIGGNSLIVFGQGPVGLSATMLATAMGARVIAIDVEATRLERAIAFGASAIVNATTTDPRDAIMELTNGRGASHVLETSGAAQAGESALASLEPWARVCFLGLGGAPVELNVRSLMRTQATIMTSWTLSIVELARCLEFITERDLPVSDLFSHRWRLDQAEEAYAEFDKQNAGKGVFLFG</sequence>
<dbReference type="CDD" id="cd08239">
    <property type="entry name" value="THR_DH_like"/>
    <property type="match status" value="1"/>
</dbReference>
<dbReference type="RefSeq" id="WP_182624921.1">
    <property type="nucleotide sequence ID" value="NZ_CP130953.1"/>
</dbReference>
<evidence type="ECO:0000256" key="3">
    <source>
        <dbReference type="ARBA" id="ARBA00022833"/>
    </source>
</evidence>
<dbReference type="SUPFAM" id="SSF51735">
    <property type="entry name" value="NAD(P)-binding Rossmann-fold domains"/>
    <property type="match status" value="1"/>
</dbReference>
<dbReference type="InterPro" id="IPR013149">
    <property type="entry name" value="ADH-like_C"/>
</dbReference>
<keyword evidence="9" id="KW-1185">Reference proteome</keyword>
<dbReference type="InterPro" id="IPR011032">
    <property type="entry name" value="GroES-like_sf"/>
</dbReference>
<evidence type="ECO:0000313" key="8">
    <source>
        <dbReference type="EMBL" id="WLF44342.1"/>
    </source>
</evidence>
<dbReference type="EMBL" id="JAPWIS010000038">
    <property type="protein sequence ID" value="MCZ4589945.1"/>
    <property type="molecule type" value="Genomic_DNA"/>
</dbReference>
<dbReference type="InterPro" id="IPR036291">
    <property type="entry name" value="NAD(P)-bd_dom_sf"/>
</dbReference>
<evidence type="ECO:0000313" key="10">
    <source>
        <dbReference type="Proteomes" id="UP001231166"/>
    </source>
</evidence>
<dbReference type="Pfam" id="PF00107">
    <property type="entry name" value="ADH_zinc_N"/>
    <property type="match status" value="1"/>
</dbReference>